<sequence>MDNSRAAFGPLNGTAPAAVNVININDNGGSGSNSKYIVGGGFGVVVFWGVIIFTMFKYKKSGCGCSFSCKGSCQISSSESDACVVHSKDNADKV</sequence>
<feature type="transmembrane region" description="Helical" evidence="1">
    <location>
        <begin position="36"/>
        <end position="56"/>
    </location>
</feature>
<keyword evidence="1" id="KW-1133">Transmembrane helix</keyword>
<reference evidence="2 3" key="1">
    <citation type="journal article" date="2024" name="G3 (Bethesda)">
        <title>Genome assembly of Hibiscus sabdariffa L. provides insights into metabolisms of medicinal natural products.</title>
        <authorList>
            <person name="Kim T."/>
        </authorList>
    </citation>
    <scope>NUCLEOTIDE SEQUENCE [LARGE SCALE GENOMIC DNA]</scope>
    <source>
        <strain evidence="2">TK-2024</strain>
        <tissue evidence="2">Old leaves</tissue>
    </source>
</reference>
<proteinExistence type="predicted"/>
<keyword evidence="1" id="KW-0472">Membrane</keyword>
<protein>
    <submittedName>
        <fullName evidence="2">Uncharacterized protein</fullName>
    </submittedName>
</protein>
<comment type="caution">
    <text evidence="2">The sequence shown here is derived from an EMBL/GenBank/DDBJ whole genome shotgun (WGS) entry which is preliminary data.</text>
</comment>
<dbReference type="Proteomes" id="UP001472677">
    <property type="component" value="Unassembled WGS sequence"/>
</dbReference>
<dbReference type="EMBL" id="JBBPBM010000024">
    <property type="protein sequence ID" value="KAK8542538.1"/>
    <property type="molecule type" value="Genomic_DNA"/>
</dbReference>
<evidence type="ECO:0000313" key="2">
    <source>
        <dbReference type="EMBL" id="KAK8542538.1"/>
    </source>
</evidence>
<organism evidence="2 3">
    <name type="scientific">Hibiscus sabdariffa</name>
    <name type="common">roselle</name>
    <dbReference type="NCBI Taxonomy" id="183260"/>
    <lineage>
        <taxon>Eukaryota</taxon>
        <taxon>Viridiplantae</taxon>
        <taxon>Streptophyta</taxon>
        <taxon>Embryophyta</taxon>
        <taxon>Tracheophyta</taxon>
        <taxon>Spermatophyta</taxon>
        <taxon>Magnoliopsida</taxon>
        <taxon>eudicotyledons</taxon>
        <taxon>Gunneridae</taxon>
        <taxon>Pentapetalae</taxon>
        <taxon>rosids</taxon>
        <taxon>malvids</taxon>
        <taxon>Malvales</taxon>
        <taxon>Malvaceae</taxon>
        <taxon>Malvoideae</taxon>
        <taxon>Hibiscus</taxon>
    </lineage>
</organism>
<name>A0ABR2DM93_9ROSI</name>
<evidence type="ECO:0000313" key="3">
    <source>
        <dbReference type="Proteomes" id="UP001472677"/>
    </source>
</evidence>
<gene>
    <name evidence="2" type="ORF">V6N12_015134</name>
</gene>
<evidence type="ECO:0000256" key="1">
    <source>
        <dbReference type="SAM" id="Phobius"/>
    </source>
</evidence>
<keyword evidence="1" id="KW-0812">Transmembrane</keyword>
<accession>A0ABR2DM93</accession>
<keyword evidence="3" id="KW-1185">Reference proteome</keyword>